<comment type="subcellular location">
    <subcellularLocation>
        <location evidence="1 7">Cell membrane</location>
        <topology evidence="1 7">Multi-pass membrane protein</topology>
    </subcellularLocation>
</comment>
<evidence type="ECO:0000256" key="1">
    <source>
        <dbReference type="ARBA" id="ARBA00004651"/>
    </source>
</evidence>
<evidence type="ECO:0000256" key="3">
    <source>
        <dbReference type="ARBA" id="ARBA00022475"/>
    </source>
</evidence>
<dbReference type="GO" id="GO:0005886">
    <property type="term" value="C:plasma membrane"/>
    <property type="evidence" value="ECO:0007669"/>
    <property type="project" value="UniProtKB-SubCell"/>
</dbReference>
<feature type="transmembrane region" description="Helical" evidence="7">
    <location>
        <begin position="258"/>
        <end position="277"/>
    </location>
</feature>
<evidence type="ECO:0000256" key="2">
    <source>
        <dbReference type="ARBA" id="ARBA00022448"/>
    </source>
</evidence>
<keyword evidence="3" id="KW-1003">Cell membrane</keyword>
<feature type="transmembrane region" description="Helical" evidence="7">
    <location>
        <begin position="113"/>
        <end position="133"/>
    </location>
</feature>
<evidence type="ECO:0000256" key="6">
    <source>
        <dbReference type="ARBA" id="ARBA00023136"/>
    </source>
</evidence>
<dbReference type="RefSeq" id="WP_212697092.1">
    <property type="nucleotide sequence ID" value="NZ_CP058649.1"/>
</dbReference>
<dbReference type="CDD" id="cd06261">
    <property type="entry name" value="TM_PBP2"/>
    <property type="match status" value="1"/>
</dbReference>
<reference evidence="9" key="1">
    <citation type="submission" date="2020-07" db="EMBL/GenBank/DDBJ databases">
        <title>Vallitalea pronyensis genome.</title>
        <authorList>
            <person name="Postec A."/>
        </authorList>
    </citation>
    <scope>NUCLEOTIDE SEQUENCE</scope>
    <source>
        <strain evidence="9">FatNI3</strain>
    </source>
</reference>
<dbReference type="Proteomes" id="UP000683246">
    <property type="component" value="Chromosome"/>
</dbReference>
<sequence length="292" mass="32577">MGTELYRKSKGYKIFGIVNAVVLIIFCALCLYPFLYTLALSFSSREFVETGSIALLPKGFNLAAYVRAFEEPGFIRGLFNSVFYTVAGAFISVTVSSMLAFALTNKEVKGRNVFLLMVIITMFFSGGIIPNFLLLKQLNLINKMWSLILPVAINPFFFLVIYSNMMSIPTEMKEAAMIDGLSPFKIFYKIYLPLCQATIATVTLFTSLFMWNNWFTASIYLFDRDKFPVMLVLRNMIVGGNTTSEDIIDTLTVSSQSLTSAATVVVAIPIVILYMLLSKYFEKGLTLGGVKG</sequence>
<evidence type="ECO:0000256" key="4">
    <source>
        <dbReference type="ARBA" id="ARBA00022692"/>
    </source>
</evidence>
<keyword evidence="5 7" id="KW-1133">Transmembrane helix</keyword>
<dbReference type="InterPro" id="IPR000515">
    <property type="entry name" value="MetI-like"/>
</dbReference>
<evidence type="ECO:0000256" key="5">
    <source>
        <dbReference type="ARBA" id="ARBA00022989"/>
    </source>
</evidence>
<dbReference type="PROSITE" id="PS50928">
    <property type="entry name" value="ABC_TM1"/>
    <property type="match status" value="1"/>
</dbReference>
<dbReference type="KEGG" id="vpy:HZI73_04640"/>
<keyword evidence="2 7" id="KW-0813">Transport</keyword>
<evidence type="ECO:0000313" key="9">
    <source>
        <dbReference type="EMBL" id="QUI21623.1"/>
    </source>
</evidence>
<evidence type="ECO:0000256" key="7">
    <source>
        <dbReference type="RuleBase" id="RU363032"/>
    </source>
</evidence>
<comment type="similarity">
    <text evidence="7">Belongs to the binding-protein-dependent transport system permease family.</text>
</comment>
<name>A0A8J8MI30_9FIRM</name>
<dbReference type="SUPFAM" id="SSF161098">
    <property type="entry name" value="MetI-like"/>
    <property type="match status" value="1"/>
</dbReference>
<dbReference type="Pfam" id="PF00528">
    <property type="entry name" value="BPD_transp_1"/>
    <property type="match status" value="1"/>
</dbReference>
<dbReference type="PANTHER" id="PTHR43744:SF9">
    <property type="entry name" value="POLYGALACTURONAN_RHAMNOGALACTURONAN TRANSPORT SYSTEM PERMEASE PROTEIN YTCP"/>
    <property type="match status" value="1"/>
</dbReference>
<feature type="transmembrane region" description="Helical" evidence="7">
    <location>
        <begin position="145"/>
        <end position="165"/>
    </location>
</feature>
<evidence type="ECO:0000259" key="8">
    <source>
        <dbReference type="PROSITE" id="PS50928"/>
    </source>
</evidence>
<proteinExistence type="inferred from homology"/>
<keyword evidence="6 7" id="KW-0472">Membrane</keyword>
<feature type="transmembrane region" description="Helical" evidence="7">
    <location>
        <begin position="82"/>
        <end position="101"/>
    </location>
</feature>
<dbReference type="GO" id="GO:0055085">
    <property type="term" value="P:transmembrane transport"/>
    <property type="evidence" value="ECO:0007669"/>
    <property type="project" value="InterPro"/>
</dbReference>
<protein>
    <submittedName>
        <fullName evidence="9">Carbohydrate ABC transporter permease</fullName>
    </submittedName>
</protein>
<evidence type="ECO:0000313" key="10">
    <source>
        <dbReference type="Proteomes" id="UP000683246"/>
    </source>
</evidence>
<dbReference type="InterPro" id="IPR035906">
    <property type="entry name" value="MetI-like_sf"/>
</dbReference>
<organism evidence="9 10">
    <name type="scientific">Vallitalea pronyensis</name>
    <dbReference type="NCBI Taxonomy" id="1348613"/>
    <lineage>
        <taxon>Bacteria</taxon>
        <taxon>Bacillati</taxon>
        <taxon>Bacillota</taxon>
        <taxon>Clostridia</taxon>
        <taxon>Lachnospirales</taxon>
        <taxon>Vallitaleaceae</taxon>
        <taxon>Vallitalea</taxon>
    </lineage>
</organism>
<feature type="transmembrane region" description="Helical" evidence="7">
    <location>
        <begin position="12"/>
        <end position="35"/>
    </location>
</feature>
<accession>A0A8J8MI30</accession>
<feature type="domain" description="ABC transmembrane type-1" evidence="8">
    <location>
        <begin position="78"/>
        <end position="277"/>
    </location>
</feature>
<keyword evidence="10" id="KW-1185">Reference proteome</keyword>
<dbReference type="EMBL" id="CP058649">
    <property type="protein sequence ID" value="QUI21623.1"/>
    <property type="molecule type" value="Genomic_DNA"/>
</dbReference>
<dbReference type="AlphaFoldDB" id="A0A8J8MI30"/>
<dbReference type="Gene3D" id="1.10.3720.10">
    <property type="entry name" value="MetI-like"/>
    <property type="match status" value="1"/>
</dbReference>
<dbReference type="PANTHER" id="PTHR43744">
    <property type="entry name" value="ABC TRANSPORTER PERMEASE PROTEIN MG189-RELATED-RELATED"/>
    <property type="match status" value="1"/>
</dbReference>
<gene>
    <name evidence="9" type="ORF">HZI73_04640</name>
</gene>
<keyword evidence="4 7" id="KW-0812">Transmembrane</keyword>
<feature type="transmembrane region" description="Helical" evidence="7">
    <location>
        <begin position="186"/>
        <end position="211"/>
    </location>
</feature>